<evidence type="ECO:0000259" key="4">
    <source>
        <dbReference type="Pfam" id="PF13490"/>
    </source>
</evidence>
<sequence length="139" mass="15483">MFNPHLSSMDGRDQPRRPRKPRKPRQFASVEHLSPEAVAAFVDGELTDLAAHRARVHLVHCAECRAEIERQRGASEWLRGSNITDEVRAPRDLLNRLAGIATGPVCPGPDAESTPTQVPQGLLDKVEMLMRAVKRNQGY</sequence>
<dbReference type="Pfam" id="PF13490">
    <property type="entry name" value="zf-HC2"/>
    <property type="match status" value="1"/>
</dbReference>
<name>A0A0G3HB90_9CORY</name>
<gene>
    <name evidence="5" type="ORF">CTEST_04925</name>
</gene>
<reference evidence="6" key="2">
    <citation type="submission" date="2015-05" db="EMBL/GenBank/DDBJ databases">
        <title>Complete genome sequence of Corynebacterium testudinoris DSM 44614, recovered from necrotic lesions in the mouth of a tortoise.</title>
        <authorList>
            <person name="Ruckert C."/>
            <person name="Albersmeier A."/>
            <person name="Winkler A."/>
            <person name="Tauch A."/>
        </authorList>
    </citation>
    <scope>NUCLEOTIDE SEQUENCE [LARGE SCALE GENOMIC DNA]</scope>
    <source>
        <strain evidence="6">DSM 44614</strain>
    </source>
</reference>
<keyword evidence="5" id="KW-0862">Zinc</keyword>
<dbReference type="GO" id="GO:0008270">
    <property type="term" value="F:zinc ion binding"/>
    <property type="evidence" value="ECO:0007669"/>
    <property type="project" value="UniProtKB-KW"/>
</dbReference>
<dbReference type="Proteomes" id="UP000035540">
    <property type="component" value="Chromosome"/>
</dbReference>
<accession>A0A0G3HB90</accession>
<dbReference type="InterPro" id="IPR027383">
    <property type="entry name" value="Znf_put"/>
</dbReference>
<evidence type="ECO:0000256" key="1">
    <source>
        <dbReference type="ARBA" id="ARBA00023015"/>
    </source>
</evidence>
<dbReference type="RefSeq" id="WP_052844304.1">
    <property type="nucleotide sequence ID" value="NZ_JAASJB010000001.1"/>
</dbReference>
<dbReference type="KEGG" id="cted:CTEST_04925"/>
<keyword evidence="1" id="KW-0805">Transcription regulation</keyword>
<dbReference type="PATRIC" id="fig|136857.5.peg.979"/>
<keyword evidence="5" id="KW-0479">Metal-binding</keyword>
<keyword evidence="5" id="KW-0863">Zinc-finger</keyword>
<evidence type="ECO:0000256" key="3">
    <source>
        <dbReference type="SAM" id="MobiDB-lite"/>
    </source>
</evidence>
<evidence type="ECO:0000256" key="2">
    <source>
        <dbReference type="ARBA" id="ARBA00023163"/>
    </source>
</evidence>
<proteinExistence type="predicted"/>
<dbReference type="EMBL" id="CP011545">
    <property type="protein sequence ID" value="AKK08432.1"/>
    <property type="molecule type" value="Genomic_DNA"/>
</dbReference>
<dbReference type="Gene3D" id="1.10.10.1320">
    <property type="entry name" value="Anti-sigma factor, zinc-finger domain"/>
    <property type="match status" value="1"/>
</dbReference>
<dbReference type="AlphaFoldDB" id="A0A0G3HB90"/>
<dbReference type="STRING" id="136857.CTEST_04925"/>
<feature type="domain" description="Putative zinc-finger" evidence="4">
    <location>
        <begin position="36"/>
        <end position="65"/>
    </location>
</feature>
<evidence type="ECO:0000313" key="5">
    <source>
        <dbReference type="EMBL" id="AKK08432.1"/>
    </source>
</evidence>
<feature type="region of interest" description="Disordered" evidence="3">
    <location>
        <begin position="1"/>
        <end position="28"/>
    </location>
</feature>
<organism evidence="5 6">
    <name type="scientific">Corynebacterium testudinoris</name>
    <dbReference type="NCBI Taxonomy" id="136857"/>
    <lineage>
        <taxon>Bacteria</taxon>
        <taxon>Bacillati</taxon>
        <taxon>Actinomycetota</taxon>
        <taxon>Actinomycetes</taxon>
        <taxon>Mycobacteriales</taxon>
        <taxon>Corynebacteriaceae</taxon>
        <taxon>Corynebacterium</taxon>
    </lineage>
</organism>
<reference evidence="5 6" key="1">
    <citation type="journal article" date="2015" name="Genome Announc.">
        <title>Complete Genome Sequence of the Type Strain Corynebacterium testudinoris DSM 44614, Recovered from Necrotic Lesions in the Mouth of a Tortoise.</title>
        <authorList>
            <person name="Ruckert C."/>
            <person name="Kriete M."/>
            <person name="Jaenicke S."/>
            <person name="Winkler A."/>
            <person name="Tauch A."/>
        </authorList>
    </citation>
    <scope>NUCLEOTIDE SEQUENCE [LARGE SCALE GENOMIC DNA]</scope>
    <source>
        <strain evidence="5 6">DSM 44614</strain>
    </source>
</reference>
<dbReference type="InterPro" id="IPR041916">
    <property type="entry name" value="Anti_sigma_zinc_sf"/>
</dbReference>
<protein>
    <submittedName>
        <fullName evidence="5">Putative zinc-finger</fullName>
    </submittedName>
</protein>
<keyword evidence="6" id="KW-1185">Reference proteome</keyword>
<evidence type="ECO:0000313" key="6">
    <source>
        <dbReference type="Proteomes" id="UP000035540"/>
    </source>
</evidence>
<keyword evidence="2" id="KW-0804">Transcription</keyword>